<dbReference type="EMBL" id="HBEN01000164">
    <property type="protein sequence ID" value="CAD8428939.1"/>
    <property type="molecule type" value="Transcribed_RNA"/>
</dbReference>
<name>A0A7S0CN55_MICPS</name>
<dbReference type="PANTHER" id="PTHR10556">
    <property type="entry name" value="3-OXO-5-ALPHA-STEROID 4-DEHYDROGENASE"/>
    <property type="match status" value="1"/>
</dbReference>
<evidence type="ECO:0000256" key="3">
    <source>
        <dbReference type="ARBA" id="ARBA00022692"/>
    </source>
</evidence>
<organism evidence="8">
    <name type="scientific">Micromonas pusilla</name>
    <name type="common">Picoplanktonic green alga</name>
    <name type="synonym">Chromulina pusilla</name>
    <dbReference type="NCBI Taxonomy" id="38833"/>
    <lineage>
        <taxon>Eukaryota</taxon>
        <taxon>Viridiplantae</taxon>
        <taxon>Chlorophyta</taxon>
        <taxon>Mamiellophyceae</taxon>
        <taxon>Mamiellales</taxon>
        <taxon>Mamiellaceae</taxon>
        <taxon>Micromonas</taxon>
    </lineage>
</organism>
<keyword evidence="4 6" id="KW-1133">Transmembrane helix</keyword>
<dbReference type="GO" id="GO:0006629">
    <property type="term" value="P:lipid metabolic process"/>
    <property type="evidence" value="ECO:0007669"/>
    <property type="project" value="InterPro"/>
</dbReference>
<evidence type="ECO:0000256" key="4">
    <source>
        <dbReference type="ARBA" id="ARBA00022989"/>
    </source>
</evidence>
<evidence type="ECO:0000256" key="1">
    <source>
        <dbReference type="ARBA" id="ARBA00004141"/>
    </source>
</evidence>
<dbReference type="InterPro" id="IPR039357">
    <property type="entry name" value="SRD5A/TECR"/>
</dbReference>
<feature type="transmembrane region" description="Helical" evidence="6">
    <location>
        <begin position="114"/>
        <end position="135"/>
    </location>
</feature>
<comment type="similarity">
    <text evidence="2">Belongs to the steroid 5-alpha reductase family.</text>
</comment>
<evidence type="ECO:0000259" key="7">
    <source>
        <dbReference type="Pfam" id="PF02544"/>
    </source>
</evidence>
<feature type="transmembrane region" description="Helical" evidence="6">
    <location>
        <begin position="7"/>
        <end position="25"/>
    </location>
</feature>
<feature type="transmembrane region" description="Helical" evidence="6">
    <location>
        <begin position="147"/>
        <end position="166"/>
    </location>
</feature>
<dbReference type="InterPro" id="IPR001104">
    <property type="entry name" value="3-oxo-5_a-steroid_4-DH_C"/>
</dbReference>
<evidence type="ECO:0000256" key="5">
    <source>
        <dbReference type="ARBA" id="ARBA00023136"/>
    </source>
</evidence>
<protein>
    <recommendedName>
        <fullName evidence="7">3-oxo-5-alpha-steroid 4-dehydrogenase C-terminal domain-containing protein</fullName>
    </recommendedName>
</protein>
<proteinExistence type="inferred from homology"/>
<sequence>MLEHADVTFWWVAVGVVTFPVLFYVSAPYGKLVRDGWGGRVDGRLGWFVQEIPSPVVLTLSFLYGGDLLAFSDAARAKTAPSAFAYACLAVWWAHYLNRAVYYPLVRRMSDTTVPVVLMAIAFNFVNGTLVGTELARGSEHLAEPSVPRLALGASLFVAGAGLNVVSDATLRNLRKGRPAKDARKHFVPSGGLFELVACPHYLGECVEWLGFAVATSTRAGWAFAFWTFANLMPRAVAYRRWYAEKFGRRYPATRKAMIPYVW</sequence>
<gene>
    <name evidence="8" type="ORF">MSP1401_LOCUS143</name>
</gene>
<dbReference type="GO" id="GO:0016020">
    <property type="term" value="C:membrane"/>
    <property type="evidence" value="ECO:0007669"/>
    <property type="project" value="UniProtKB-SubCell"/>
</dbReference>
<dbReference type="Pfam" id="PF02544">
    <property type="entry name" value="Steroid_dh"/>
    <property type="match status" value="1"/>
</dbReference>
<dbReference type="GO" id="GO:0016627">
    <property type="term" value="F:oxidoreductase activity, acting on the CH-CH group of donors"/>
    <property type="evidence" value="ECO:0007669"/>
    <property type="project" value="InterPro"/>
</dbReference>
<dbReference type="PROSITE" id="PS50244">
    <property type="entry name" value="S5A_REDUCTASE"/>
    <property type="match status" value="1"/>
</dbReference>
<feature type="domain" description="3-oxo-5-alpha-steroid 4-dehydrogenase C-terminal" evidence="7">
    <location>
        <begin position="113"/>
        <end position="263"/>
    </location>
</feature>
<dbReference type="AlphaFoldDB" id="A0A7S0CN55"/>
<accession>A0A7S0CN55</accession>
<evidence type="ECO:0000256" key="2">
    <source>
        <dbReference type="ARBA" id="ARBA00007742"/>
    </source>
</evidence>
<reference evidence="8" key="1">
    <citation type="submission" date="2021-01" db="EMBL/GenBank/DDBJ databases">
        <authorList>
            <person name="Corre E."/>
            <person name="Pelletier E."/>
            <person name="Niang G."/>
            <person name="Scheremetjew M."/>
            <person name="Finn R."/>
            <person name="Kale V."/>
            <person name="Holt S."/>
            <person name="Cochrane G."/>
            <person name="Meng A."/>
            <person name="Brown T."/>
            <person name="Cohen L."/>
        </authorList>
    </citation>
    <scope>NUCLEOTIDE SEQUENCE</scope>
    <source>
        <strain evidence="8">CCAC1681</strain>
    </source>
</reference>
<keyword evidence="3 6" id="KW-0812">Transmembrane</keyword>
<dbReference type="Gene3D" id="1.20.120.1630">
    <property type="match status" value="1"/>
</dbReference>
<evidence type="ECO:0000313" key="8">
    <source>
        <dbReference type="EMBL" id="CAD8428939.1"/>
    </source>
</evidence>
<keyword evidence="5 6" id="KW-0472">Membrane</keyword>
<evidence type="ECO:0000256" key="6">
    <source>
        <dbReference type="SAM" id="Phobius"/>
    </source>
</evidence>
<comment type="subcellular location">
    <subcellularLocation>
        <location evidence="1">Membrane</location>
        <topology evidence="1">Multi-pass membrane protein</topology>
    </subcellularLocation>
</comment>
<dbReference type="PANTHER" id="PTHR10556:SF35">
    <property type="entry name" value="3-OXO-5-ALPHA-STEROID 4-DEHYDROGENASE FAMILY PROTEIN"/>
    <property type="match status" value="1"/>
</dbReference>
<feature type="transmembrane region" description="Helical" evidence="6">
    <location>
        <begin position="84"/>
        <end position="102"/>
    </location>
</feature>